<sequence length="228" mass="25334">MRTISCGIITPLGRSGSDWMNCTMEIIDIGAGSGAWVIQAAEMFSDAQVLTADISPLPPRPFPPNVSYEELDIMNPLAAIDVAESFDVVHIRFVFYHIPKGHIKAGLKNATRVLKPDGWLLIEEFGQRVGQEASKGPTATVEEVYIGMLRSKGMDPIIGEHLEEHMRELDCYSEMNSKCVRLTVTTDEERAGICVAYFVCEFLFLRSNTGNGIAFERSKSYVREDHDG</sequence>
<dbReference type="GO" id="GO:0008168">
    <property type="term" value="F:methyltransferase activity"/>
    <property type="evidence" value="ECO:0007669"/>
    <property type="project" value="UniProtKB-KW"/>
</dbReference>
<organism evidence="1 2">
    <name type="scientific">Guyanagaster necrorhizus</name>
    <dbReference type="NCBI Taxonomy" id="856835"/>
    <lineage>
        <taxon>Eukaryota</taxon>
        <taxon>Fungi</taxon>
        <taxon>Dikarya</taxon>
        <taxon>Basidiomycota</taxon>
        <taxon>Agaricomycotina</taxon>
        <taxon>Agaricomycetes</taxon>
        <taxon>Agaricomycetidae</taxon>
        <taxon>Agaricales</taxon>
        <taxon>Marasmiineae</taxon>
        <taxon>Physalacriaceae</taxon>
        <taxon>Guyanagaster</taxon>
    </lineage>
</organism>
<dbReference type="GO" id="GO:0032259">
    <property type="term" value="P:methylation"/>
    <property type="evidence" value="ECO:0007669"/>
    <property type="project" value="UniProtKB-KW"/>
</dbReference>
<keyword evidence="2" id="KW-1185">Reference proteome</keyword>
<dbReference type="InterPro" id="IPR029063">
    <property type="entry name" value="SAM-dependent_MTases_sf"/>
</dbReference>
<evidence type="ECO:0000313" key="1">
    <source>
        <dbReference type="EMBL" id="KAG7445342.1"/>
    </source>
</evidence>
<protein>
    <submittedName>
        <fullName evidence="1">S-adenosyl-L-methionine-dependent methyltransferase</fullName>
    </submittedName>
</protein>
<dbReference type="AlphaFoldDB" id="A0A9P8ASY5"/>
<comment type="caution">
    <text evidence="1">The sequence shown here is derived from an EMBL/GenBank/DDBJ whole genome shotgun (WGS) entry which is preliminary data.</text>
</comment>
<keyword evidence="1" id="KW-0808">Transferase</keyword>
<dbReference type="OrthoDB" id="506498at2759"/>
<dbReference type="Pfam" id="PF13489">
    <property type="entry name" value="Methyltransf_23"/>
    <property type="match status" value="1"/>
</dbReference>
<dbReference type="Proteomes" id="UP000812287">
    <property type="component" value="Unassembled WGS sequence"/>
</dbReference>
<evidence type="ECO:0000313" key="2">
    <source>
        <dbReference type="Proteomes" id="UP000812287"/>
    </source>
</evidence>
<gene>
    <name evidence="1" type="ORF">BT62DRAFT_190367</name>
</gene>
<dbReference type="EMBL" id="MU250537">
    <property type="protein sequence ID" value="KAG7445342.1"/>
    <property type="molecule type" value="Genomic_DNA"/>
</dbReference>
<dbReference type="SUPFAM" id="SSF53335">
    <property type="entry name" value="S-adenosyl-L-methionine-dependent methyltransferases"/>
    <property type="match status" value="1"/>
</dbReference>
<accession>A0A9P8ASY5</accession>
<dbReference type="GeneID" id="66102284"/>
<name>A0A9P8ASY5_9AGAR</name>
<dbReference type="RefSeq" id="XP_043038842.1">
    <property type="nucleotide sequence ID" value="XM_043179988.1"/>
</dbReference>
<dbReference type="CDD" id="cd02440">
    <property type="entry name" value="AdoMet_MTases"/>
    <property type="match status" value="1"/>
</dbReference>
<proteinExistence type="predicted"/>
<keyword evidence="1" id="KW-0489">Methyltransferase</keyword>
<reference evidence="1" key="1">
    <citation type="submission" date="2020-11" db="EMBL/GenBank/DDBJ databases">
        <title>Adaptations for nitrogen fixation in a non-lichenized fungal sporocarp promotes dispersal by wood-feeding termites.</title>
        <authorList>
            <consortium name="DOE Joint Genome Institute"/>
            <person name="Koch R.A."/>
            <person name="Yoon G."/>
            <person name="Arayal U."/>
            <person name="Lail K."/>
            <person name="Amirebrahimi M."/>
            <person name="Labutti K."/>
            <person name="Lipzen A."/>
            <person name="Riley R."/>
            <person name="Barry K."/>
            <person name="Henrissat B."/>
            <person name="Grigoriev I.V."/>
            <person name="Herr J.R."/>
            <person name="Aime M.C."/>
        </authorList>
    </citation>
    <scope>NUCLEOTIDE SEQUENCE</scope>
    <source>
        <strain evidence="1">MCA 3950</strain>
    </source>
</reference>
<dbReference type="Gene3D" id="3.40.50.150">
    <property type="entry name" value="Vaccinia Virus protein VP39"/>
    <property type="match status" value="1"/>
</dbReference>
<dbReference type="PANTHER" id="PTHR43591">
    <property type="entry name" value="METHYLTRANSFERASE"/>
    <property type="match status" value="1"/>
</dbReference>